<dbReference type="OrthoDB" id="2736320at2"/>
<reference evidence="2 3" key="1">
    <citation type="journal article" date="2016" name="Antonie Van Leeuwenhoek">
        <title>Bacillus depressus sp. nov., isolated from soil of a sunflower field.</title>
        <authorList>
            <person name="Wei X."/>
            <person name="Xin D."/>
            <person name="Xin Y."/>
            <person name="Zhang H."/>
            <person name="Wang T."/>
            <person name="Zhang J."/>
        </authorList>
    </citation>
    <scope>NUCLEOTIDE SEQUENCE [LARGE SCALE GENOMIC DNA]</scope>
    <source>
        <strain evidence="2 3">BZ1</strain>
    </source>
</reference>
<organism evidence="2 3">
    <name type="scientific">Cytobacillus depressus</name>
    <dbReference type="NCBI Taxonomy" id="1602942"/>
    <lineage>
        <taxon>Bacteria</taxon>
        <taxon>Bacillati</taxon>
        <taxon>Bacillota</taxon>
        <taxon>Bacilli</taxon>
        <taxon>Bacillales</taxon>
        <taxon>Bacillaceae</taxon>
        <taxon>Cytobacillus</taxon>
    </lineage>
</organism>
<dbReference type="RefSeq" id="WP_151535007.1">
    <property type="nucleotide sequence ID" value="NZ_WBOS01000004.1"/>
</dbReference>
<sequence>MPRRSAQTNEATDKENIIHLPNNEQNKDEVGNLSRMLAAVLDYLSDEEVEEIDVQYILEKTEGLREWWNLYRESNRKLIEEEIRESLGELSLEELQRIREQIKEKQD</sequence>
<proteinExistence type="predicted"/>
<feature type="compositionally biased region" description="Polar residues" evidence="1">
    <location>
        <begin position="1"/>
        <end position="10"/>
    </location>
</feature>
<evidence type="ECO:0000313" key="2">
    <source>
        <dbReference type="EMBL" id="KAB2336204.1"/>
    </source>
</evidence>
<evidence type="ECO:0000256" key="1">
    <source>
        <dbReference type="SAM" id="MobiDB-lite"/>
    </source>
</evidence>
<gene>
    <name evidence="2" type="ORF">F7731_11950</name>
</gene>
<protein>
    <submittedName>
        <fullName evidence="2">Uncharacterized protein</fullName>
    </submittedName>
</protein>
<comment type="caution">
    <text evidence="2">The sequence shown here is derived from an EMBL/GenBank/DDBJ whole genome shotgun (WGS) entry which is preliminary data.</text>
</comment>
<dbReference type="Proteomes" id="UP000481030">
    <property type="component" value="Unassembled WGS sequence"/>
</dbReference>
<evidence type="ECO:0000313" key="3">
    <source>
        <dbReference type="Proteomes" id="UP000481030"/>
    </source>
</evidence>
<keyword evidence="3" id="KW-1185">Reference proteome</keyword>
<dbReference type="AlphaFoldDB" id="A0A6L3V512"/>
<accession>A0A6L3V512</accession>
<feature type="region of interest" description="Disordered" evidence="1">
    <location>
        <begin position="1"/>
        <end position="27"/>
    </location>
</feature>
<name>A0A6L3V512_9BACI</name>
<dbReference type="EMBL" id="WBOS01000004">
    <property type="protein sequence ID" value="KAB2336204.1"/>
    <property type="molecule type" value="Genomic_DNA"/>
</dbReference>